<accession>A0ABD2Z1Y9</accession>
<name>A0ABD2Z1Y9_9GENT</name>
<dbReference type="AlphaFoldDB" id="A0ABD2Z1Y9"/>
<proteinExistence type="predicted"/>
<gene>
    <name evidence="1" type="ORF">ACH5RR_025578</name>
</gene>
<evidence type="ECO:0000313" key="1">
    <source>
        <dbReference type="EMBL" id="KAL3512861.1"/>
    </source>
</evidence>
<keyword evidence="2" id="KW-1185">Reference proteome</keyword>
<dbReference type="EMBL" id="JBJUIK010000011">
    <property type="protein sequence ID" value="KAL3512861.1"/>
    <property type="molecule type" value="Genomic_DNA"/>
</dbReference>
<sequence>MQGNRQRAKKLPMGFYCGQKETVSCQLGKGHIFKKSWGLGLKQTALVNKAAMTKICWQVKAKIDKPWVKVLNHLYVADSGNDTNLVLKNSQGLVNLKCLRNGLETLNSGIGKVINDGRTTKLWMDPWFPKGPLRNLVYGPLNKGEDLMKVEEIFGSNGT</sequence>
<organism evidence="1 2">
    <name type="scientific">Cinchona calisaya</name>
    <dbReference type="NCBI Taxonomy" id="153742"/>
    <lineage>
        <taxon>Eukaryota</taxon>
        <taxon>Viridiplantae</taxon>
        <taxon>Streptophyta</taxon>
        <taxon>Embryophyta</taxon>
        <taxon>Tracheophyta</taxon>
        <taxon>Spermatophyta</taxon>
        <taxon>Magnoliopsida</taxon>
        <taxon>eudicotyledons</taxon>
        <taxon>Gunneridae</taxon>
        <taxon>Pentapetalae</taxon>
        <taxon>asterids</taxon>
        <taxon>lamiids</taxon>
        <taxon>Gentianales</taxon>
        <taxon>Rubiaceae</taxon>
        <taxon>Cinchonoideae</taxon>
        <taxon>Cinchoneae</taxon>
        <taxon>Cinchona</taxon>
    </lineage>
</organism>
<protein>
    <submittedName>
        <fullName evidence="1">Uncharacterized protein</fullName>
    </submittedName>
</protein>
<reference evidence="1 2" key="1">
    <citation type="submission" date="2024-11" db="EMBL/GenBank/DDBJ databases">
        <title>A near-complete genome assembly of Cinchona calisaya.</title>
        <authorList>
            <person name="Lian D.C."/>
            <person name="Zhao X.W."/>
            <person name="Wei L."/>
        </authorList>
    </citation>
    <scope>NUCLEOTIDE SEQUENCE [LARGE SCALE GENOMIC DNA]</scope>
    <source>
        <tissue evidence="1">Nenye</tissue>
    </source>
</reference>
<evidence type="ECO:0000313" key="2">
    <source>
        <dbReference type="Proteomes" id="UP001630127"/>
    </source>
</evidence>
<dbReference type="Proteomes" id="UP001630127">
    <property type="component" value="Unassembled WGS sequence"/>
</dbReference>
<comment type="caution">
    <text evidence="1">The sequence shown here is derived from an EMBL/GenBank/DDBJ whole genome shotgun (WGS) entry which is preliminary data.</text>
</comment>